<feature type="transmembrane region" description="Helical" evidence="1">
    <location>
        <begin position="9"/>
        <end position="27"/>
    </location>
</feature>
<feature type="transmembrane region" description="Helical" evidence="1">
    <location>
        <begin position="33"/>
        <end position="53"/>
    </location>
</feature>
<reference evidence="2" key="2">
    <citation type="submission" date="2020-05" db="UniProtKB">
        <authorList>
            <consortium name="EnsemblMetazoa"/>
        </authorList>
    </citation>
    <scope>IDENTIFICATION</scope>
    <source>
        <strain evidence="2">IAEA</strain>
    </source>
</reference>
<evidence type="ECO:0000256" key="1">
    <source>
        <dbReference type="SAM" id="Phobius"/>
    </source>
</evidence>
<keyword evidence="1" id="KW-0812">Transmembrane</keyword>
<evidence type="ECO:0000313" key="3">
    <source>
        <dbReference type="Proteomes" id="UP000092460"/>
    </source>
</evidence>
<keyword evidence="1" id="KW-1133">Transmembrane helix</keyword>
<organism evidence="2 3">
    <name type="scientific">Glossina palpalis gambiensis</name>
    <dbReference type="NCBI Taxonomy" id="67801"/>
    <lineage>
        <taxon>Eukaryota</taxon>
        <taxon>Metazoa</taxon>
        <taxon>Ecdysozoa</taxon>
        <taxon>Arthropoda</taxon>
        <taxon>Hexapoda</taxon>
        <taxon>Insecta</taxon>
        <taxon>Pterygota</taxon>
        <taxon>Neoptera</taxon>
        <taxon>Endopterygota</taxon>
        <taxon>Diptera</taxon>
        <taxon>Brachycera</taxon>
        <taxon>Muscomorpha</taxon>
        <taxon>Hippoboscoidea</taxon>
        <taxon>Glossinidae</taxon>
        <taxon>Glossina</taxon>
    </lineage>
</organism>
<evidence type="ECO:0000313" key="2">
    <source>
        <dbReference type="EnsemblMetazoa" id="GPPI018662-PA"/>
    </source>
</evidence>
<dbReference type="Proteomes" id="UP000092460">
    <property type="component" value="Unassembled WGS sequence"/>
</dbReference>
<proteinExistence type="predicted"/>
<keyword evidence="1" id="KW-0472">Membrane</keyword>
<dbReference type="VEuPathDB" id="VectorBase:GPPI018662"/>
<reference evidence="3" key="1">
    <citation type="submission" date="2015-01" db="EMBL/GenBank/DDBJ databases">
        <authorList>
            <person name="Aksoy S."/>
            <person name="Warren W."/>
            <person name="Wilson R.K."/>
        </authorList>
    </citation>
    <scope>NUCLEOTIDE SEQUENCE [LARGE SCALE GENOMIC DNA]</scope>
    <source>
        <strain evidence="3">IAEA</strain>
    </source>
</reference>
<dbReference type="EMBL" id="JXJN01008359">
    <property type="status" value="NOT_ANNOTATED_CDS"/>
    <property type="molecule type" value="Genomic_DNA"/>
</dbReference>
<dbReference type="EnsemblMetazoa" id="GPPI018662-RA">
    <property type="protein sequence ID" value="GPPI018662-PA"/>
    <property type="gene ID" value="GPPI018662"/>
</dbReference>
<dbReference type="AlphaFoldDB" id="A0A1B0B4L6"/>
<name>A0A1B0B4L6_9MUSC</name>
<accession>A0A1B0B4L6</accession>
<dbReference type="PROSITE" id="PS51257">
    <property type="entry name" value="PROKAR_LIPOPROTEIN"/>
    <property type="match status" value="1"/>
</dbReference>
<sequence>MSPHYQRDTLIGFILLIYSLVACSTVLAVEQSLAIFTGFFFFFFTLYSHPLLVPNPKAYEAT</sequence>
<protein>
    <submittedName>
        <fullName evidence="2">Uncharacterized protein</fullName>
    </submittedName>
</protein>
<keyword evidence="3" id="KW-1185">Reference proteome</keyword>